<dbReference type="eggNOG" id="ENOG502QQBB">
    <property type="taxonomic scope" value="Eukaryota"/>
</dbReference>
<evidence type="ECO:0000259" key="4">
    <source>
        <dbReference type="Pfam" id="PF08622"/>
    </source>
</evidence>
<comment type="similarity">
    <text evidence="2">Belongs to the SVF1 family.</text>
</comment>
<dbReference type="GO" id="GO:0006979">
    <property type="term" value="P:response to oxidative stress"/>
    <property type="evidence" value="ECO:0007669"/>
    <property type="project" value="InterPro"/>
</dbReference>
<dbReference type="InterPro" id="IPR051385">
    <property type="entry name" value="Ceramide-binding_SVF1"/>
</dbReference>
<dbReference type="PANTHER" id="PTHR47107">
    <property type="entry name" value="SVF1-LIKE PROTEIN YDR222W-RELATED"/>
    <property type="match status" value="1"/>
</dbReference>
<keyword evidence="3" id="KW-0963">Cytoplasm</keyword>
<evidence type="ECO:0000313" key="6">
    <source>
        <dbReference type="EMBL" id="CAR23477.1"/>
    </source>
</evidence>
<evidence type="ECO:0000313" key="7">
    <source>
        <dbReference type="Proteomes" id="UP000002036"/>
    </source>
</evidence>
<evidence type="ECO:0000256" key="1">
    <source>
        <dbReference type="ARBA" id="ARBA00004496"/>
    </source>
</evidence>
<proteinExistence type="inferred from homology"/>
<reference evidence="6 7" key="1">
    <citation type="journal article" date="2009" name="Genome Res.">
        <title>Comparative genomics of protoploid Saccharomycetaceae.</title>
        <authorList>
            <consortium name="The Genolevures Consortium"/>
            <person name="Souciet J.-L."/>
            <person name="Dujon B."/>
            <person name="Gaillardin C."/>
            <person name="Johnston M."/>
            <person name="Baret P.V."/>
            <person name="Cliften P."/>
            <person name="Sherman D.J."/>
            <person name="Weissenbach J."/>
            <person name="Westhof E."/>
            <person name="Wincker P."/>
            <person name="Jubin C."/>
            <person name="Poulain J."/>
            <person name="Barbe V."/>
            <person name="Segurens B."/>
            <person name="Artiguenave F."/>
            <person name="Anthouard V."/>
            <person name="Vacherie B."/>
            <person name="Val M.-E."/>
            <person name="Fulton R.S."/>
            <person name="Minx P."/>
            <person name="Wilson R."/>
            <person name="Durrens P."/>
            <person name="Jean G."/>
            <person name="Marck C."/>
            <person name="Martin T."/>
            <person name="Nikolski M."/>
            <person name="Rolland T."/>
            <person name="Seret M.-L."/>
            <person name="Casaregola S."/>
            <person name="Despons L."/>
            <person name="Fairhead C."/>
            <person name="Fischer G."/>
            <person name="Lafontaine I."/>
            <person name="Leh V."/>
            <person name="Lemaire M."/>
            <person name="de Montigny J."/>
            <person name="Neuveglise C."/>
            <person name="Thierry A."/>
            <person name="Blanc-Lenfle I."/>
            <person name="Bleykasten C."/>
            <person name="Diffels J."/>
            <person name="Fritsch E."/>
            <person name="Frangeul L."/>
            <person name="Goeffon A."/>
            <person name="Jauniaux N."/>
            <person name="Kachouri-Lafond R."/>
            <person name="Payen C."/>
            <person name="Potier S."/>
            <person name="Pribylova L."/>
            <person name="Ozanne C."/>
            <person name="Richard G.-F."/>
            <person name="Sacerdot C."/>
            <person name="Straub M.-L."/>
            <person name="Talla E."/>
        </authorList>
    </citation>
    <scope>NUCLEOTIDE SEQUENCE [LARGE SCALE GENOMIC DNA]</scope>
    <source>
        <strain evidence="7">ATCC 56472 / CBS 6340 / NRRL Y-8284</strain>
    </source>
</reference>
<dbReference type="InterPro" id="IPR033394">
    <property type="entry name" value="Svf1-like_C"/>
</dbReference>
<dbReference type="InterPro" id="IPR013931">
    <property type="entry name" value="Svf1-like_N"/>
</dbReference>
<dbReference type="AlphaFoldDB" id="C5DI66"/>
<dbReference type="OrthoDB" id="2590239at2759"/>
<gene>
    <name evidence="6" type="ordered locus">KLTH0E10076g</name>
</gene>
<dbReference type="OMA" id="CMEFTTT"/>
<dbReference type="Proteomes" id="UP000002036">
    <property type="component" value="Chromosome E"/>
</dbReference>
<dbReference type="GO" id="GO:0005737">
    <property type="term" value="C:cytoplasm"/>
    <property type="evidence" value="ECO:0007669"/>
    <property type="project" value="UniProtKB-SubCell"/>
</dbReference>
<evidence type="ECO:0000256" key="3">
    <source>
        <dbReference type="ARBA" id="ARBA00022490"/>
    </source>
</evidence>
<dbReference type="EMBL" id="CU928169">
    <property type="protein sequence ID" value="CAR23477.1"/>
    <property type="molecule type" value="Genomic_DNA"/>
</dbReference>
<dbReference type="FunCoup" id="C5DI66">
    <property type="interactions" value="69"/>
</dbReference>
<dbReference type="HOGENOM" id="CLU_030205_2_0_1"/>
<comment type="subcellular location">
    <subcellularLocation>
        <location evidence="1">Cytoplasm</location>
    </subcellularLocation>
</comment>
<keyword evidence="7" id="KW-1185">Reference proteome</keyword>
<dbReference type="GeneID" id="8292078"/>
<feature type="domain" description="Svf1-like C-terminal" evidence="5">
    <location>
        <begin position="244"/>
        <end position="394"/>
    </location>
</feature>
<dbReference type="RefSeq" id="XP_002553914.1">
    <property type="nucleotide sequence ID" value="XM_002553868.1"/>
</dbReference>
<evidence type="ECO:0000259" key="5">
    <source>
        <dbReference type="Pfam" id="PF17187"/>
    </source>
</evidence>
<dbReference type="KEGG" id="lth:KLTH0E10076g"/>
<dbReference type="PANTHER" id="PTHR47107:SF1">
    <property type="entry name" value="CERAMIDE-BINDING PROTEIN SVF1-RELATED"/>
    <property type="match status" value="1"/>
</dbReference>
<feature type="domain" description="Svf1-like N-terminal" evidence="4">
    <location>
        <begin position="64"/>
        <end position="241"/>
    </location>
</feature>
<dbReference type="InParanoid" id="C5DI66"/>
<accession>C5DI66</accession>
<evidence type="ECO:0000256" key="2">
    <source>
        <dbReference type="ARBA" id="ARBA00009069"/>
    </source>
</evidence>
<sequence>MGSSSHFTSIKSCSIDEQNHKPVNDVTDLKWQTIGSEKSADGMKHTIPLLNPSHLLKKGADTTVETQTLYFADLISGNCGFVQLLYSNVLDNLYKSVQLNLKLFSCQNEDKKSDLWETFKIEHISRFTEYRVESEHFVYELTPTDNEHEGFGKLVLVAKSLRSHSGKLFDIDLSASFRNGFKVDPDGSSVYLDKHKKSRKIMRHVFVPKSTFSGSFKTEQGNSPAQCVFDAVPSLFIEAVQGLSPNKAASRWNFACFLSRELGFVCMEFTTTANYGKTTVTVSGLGSHEGVTAVYASSDPDPESHVVHLTSIRDNDSNWEYPSAIKVPVEGSSQCLEIDSLRLVNRYDILSELPGVVRKIVQSIAGIKPYLYQYCQRASFRGQEGVAIVESTFITTHD</sequence>
<dbReference type="Pfam" id="PF17187">
    <property type="entry name" value="Svf1_C"/>
    <property type="match status" value="1"/>
</dbReference>
<dbReference type="Pfam" id="PF08622">
    <property type="entry name" value="Svf1"/>
    <property type="match status" value="1"/>
</dbReference>
<protein>
    <submittedName>
        <fullName evidence="6">KLTH0E10076p</fullName>
    </submittedName>
</protein>
<organism evidence="6 7">
    <name type="scientific">Lachancea thermotolerans (strain ATCC 56472 / CBS 6340 / NRRL Y-8284)</name>
    <name type="common">Yeast</name>
    <name type="synonym">Kluyveromyces thermotolerans</name>
    <dbReference type="NCBI Taxonomy" id="559295"/>
    <lineage>
        <taxon>Eukaryota</taxon>
        <taxon>Fungi</taxon>
        <taxon>Dikarya</taxon>
        <taxon>Ascomycota</taxon>
        <taxon>Saccharomycotina</taxon>
        <taxon>Saccharomycetes</taxon>
        <taxon>Saccharomycetales</taxon>
        <taxon>Saccharomycetaceae</taxon>
        <taxon>Lachancea</taxon>
    </lineage>
</organism>
<name>C5DI66_LACTC</name>